<proteinExistence type="predicted"/>
<gene>
    <name evidence="1" type="ORF">UO65_0175</name>
</gene>
<comment type="caution">
    <text evidence="1">The sequence shown here is derived from an EMBL/GenBank/DDBJ whole genome shotgun (WGS) entry which is preliminary data.</text>
</comment>
<protein>
    <submittedName>
        <fullName evidence="1">Uncharacterized protein</fullName>
    </submittedName>
</protein>
<dbReference type="EMBL" id="AYXG01000004">
    <property type="protein sequence ID" value="EWC64568.1"/>
    <property type="molecule type" value="Genomic_DNA"/>
</dbReference>
<dbReference type="Proteomes" id="UP000019277">
    <property type="component" value="Unassembled WGS sequence"/>
</dbReference>
<name>W7IW77_9PSEU</name>
<reference evidence="1 2" key="1">
    <citation type="journal article" date="2014" name="Genome Announc.">
        <title>Draft Genome Sequence of the Antitrypanosomally Active Sponge-Associated Bacterium Actinokineospora sp. Strain EG49.</title>
        <authorList>
            <person name="Harjes J."/>
            <person name="Ryu T."/>
            <person name="Abdelmohsen U.R."/>
            <person name="Moitinho-Silva L."/>
            <person name="Horn H."/>
            <person name="Ravasi T."/>
            <person name="Hentschel U."/>
        </authorList>
    </citation>
    <scope>NUCLEOTIDE SEQUENCE [LARGE SCALE GENOMIC DNA]</scope>
    <source>
        <strain evidence="1 2">EG49</strain>
    </source>
</reference>
<sequence length="52" mass="5659">MQSTVELADLDELVEQLDAQITELDSADRGEAVSLLLCSGGCGGGWSWHWYC</sequence>
<dbReference type="RefSeq" id="WP_181400212.1">
    <property type="nucleotide sequence ID" value="NZ_AYXG01000004.1"/>
</dbReference>
<accession>A0A8E3BDQ3</accession>
<organism evidence="1 2">
    <name type="scientific">Actinokineospora spheciospongiae</name>
    <dbReference type="NCBI Taxonomy" id="909613"/>
    <lineage>
        <taxon>Bacteria</taxon>
        <taxon>Bacillati</taxon>
        <taxon>Actinomycetota</taxon>
        <taxon>Actinomycetes</taxon>
        <taxon>Pseudonocardiales</taxon>
        <taxon>Pseudonocardiaceae</taxon>
        <taxon>Actinokineospora</taxon>
    </lineage>
</organism>
<evidence type="ECO:0000313" key="2">
    <source>
        <dbReference type="Proteomes" id="UP000019277"/>
    </source>
</evidence>
<accession>W7IW77</accession>
<keyword evidence="2" id="KW-1185">Reference proteome</keyword>
<dbReference type="AlphaFoldDB" id="W7IW77"/>
<dbReference type="STRING" id="909613.UO65_0175"/>
<evidence type="ECO:0000313" key="1">
    <source>
        <dbReference type="EMBL" id="EWC64568.1"/>
    </source>
</evidence>